<evidence type="ECO:0000259" key="3">
    <source>
        <dbReference type="PROSITE" id="PS50977"/>
    </source>
</evidence>
<dbReference type="EMBL" id="CP134050">
    <property type="protein sequence ID" value="WNC16558.1"/>
    <property type="molecule type" value="Genomic_DNA"/>
</dbReference>
<dbReference type="InterPro" id="IPR050109">
    <property type="entry name" value="HTH-type_TetR-like_transc_reg"/>
</dbReference>
<gene>
    <name evidence="4" type="ORF">RGB73_09620</name>
</gene>
<dbReference type="Gene3D" id="1.10.357.10">
    <property type="entry name" value="Tetracycline Repressor, domain 2"/>
    <property type="match status" value="1"/>
</dbReference>
<dbReference type="PROSITE" id="PS50977">
    <property type="entry name" value="HTH_TETR_2"/>
    <property type="match status" value="1"/>
</dbReference>
<proteinExistence type="predicted"/>
<evidence type="ECO:0000313" key="4">
    <source>
        <dbReference type="EMBL" id="WNC16558.1"/>
    </source>
</evidence>
<dbReference type="PRINTS" id="PR00455">
    <property type="entry name" value="HTHTETR"/>
</dbReference>
<dbReference type="RefSeq" id="WP_310771323.1">
    <property type="nucleotide sequence ID" value="NZ_CP134050.1"/>
</dbReference>
<feature type="DNA-binding region" description="H-T-H motif" evidence="2">
    <location>
        <begin position="28"/>
        <end position="47"/>
    </location>
</feature>
<name>A0ABY9TDM7_BREBE</name>
<dbReference type="SUPFAM" id="SSF46689">
    <property type="entry name" value="Homeodomain-like"/>
    <property type="match status" value="1"/>
</dbReference>
<dbReference type="InterPro" id="IPR023772">
    <property type="entry name" value="DNA-bd_HTH_TetR-type_CS"/>
</dbReference>
<evidence type="ECO:0000256" key="1">
    <source>
        <dbReference type="ARBA" id="ARBA00023125"/>
    </source>
</evidence>
<accession>A0ABY9TDM7</accession>
<dbReference type="PANTHER" id="PTHR30055">
    <property type="entry name" value="HTH-TYPE TRANSCRIPTIONAL REGULATOR RUTR"/>
    <property type="match status" value="1"/>
</dbReference>
<sequence>MQHQVGTKEKIIREARALFAERGYNATTTAEIARRVGVTDAALYKHFTGKKEIFLACVTPSTHVEVEMAGQSSPELLRDLIRARVDLIRSNLDNFNILFRESPYHPELARMFWEQLYTQGKYMENLLNKFSNEDVSPMQIIIYELGITSAIWFILNFEKLQDEFTLEKVPLENIEEGIADFVLHGLLGAKQRSECK</sequence>
<protein>
    <submittedName>
        <fullName evidence="4">Helix-turn-helix domain-containing protein</fullName>
    </submittedName>
</protein>
<evidence type="ECO:0000313" key="5">
    <source>
        <dbReference type="Proteomes" id="UP001256827"/>
    </source>
</evidence>
<feature type="domain" description="HTH tetR-type" evidence="3">
    <location>
        <begin position="5"/>
        <end position="65"/>
    </location>
</feature>
<dbReference type="Proteomes" id="UP001256827">
    <property type="component" value="Chromosome"/>
</dbReference>
<evidence type="ECO:0000256" key="2">
    <source>
        <dbReference type="PROSITE-ProRule" id="PRU00335"/>
    </source>
</evidence>
<organism evidence="4 5">
    <name type="scientific">Brevibacillus brevis</name>
    <name type="common">Bacillus brevis</name>
    <dbReference type="NCBI Taxonomy" id="1393"/>
    <lineage>
        <taxon>Bacteria</taxon>
        <taxon>Bacillati</taxon>
        <taxon>Bacillota</taxon>
        <taxon>Bacilli</taxon>
        <taxon>Bacillales</taxon>
        <taxon>Paenibacillaceae</taxon>
        <taxon>Brevibacillus</taxon>
    </lineage>
</organism>
<dbReference type="Pfam" id="PF00440">
    <property type="entry name" value="TetR_N"/>
    <property type="match status" value="1"/>
</dbReference>
<dbReference type="InterPro" id="IPR009057">
    <property type="entry name" value="Homeodomain-like_sf"/>
</dbReference>
<keyword evidence="5" id="KW-1185">Reference proteome</keyword>
<reference evidence="4 5" key="1">
    <citation type="submission" date="2023-09" db="EMBL/GenBank/DDBJ databases">
        <title>Complete Genome and Methylome dissection of Bacillus brevis NEB573 original source of BbsI restriction endonuclease.</title>
        <authorList>
            <person name="Fomenkov A."/>
            <person name="Roberts R.D."/>
        </authorList>
    </citation>
    <scope>NUCLEOTIDE SEQUENCE [LARGE SCALE GENOMIC DNA]</scope>
    <source>
        <strain evidence="4 5">NEB573</strain>
    </source>
</reference>
<dbReference type="PROSITE" id="PS01081">
    <property type="entry name" value="HTH_TETR_1"/>
    <property type="match status" value="1"/>
</dbReference>
<dbReference type="InterPro" id="IPR001647">
    <property type="entry name" value="HTH_TetR"/>
</dbReference>
<keyword evidence="1 2" id="KW-0238">DNA-binding</keyword>